<dbReference type="InterPro" id="IPR046676">
    <property type="entry name" value="DUF6546"/>
</dbReference>
<evidence type="ECO:0000259" key="1">
    <source>
        <dbReference type="Pfam" id="PF20183"/>
    </source>
</evidence>
<proteinExistence type="predicted"/>
<organism evidence="2 3">
    <name type="scientific">Diatrype stigma</name>
    <dbReference type="NCBI Taxonomy" id="117547"/>
    <lineage>
        <taxon>Eukaryota</taxon>
        <taxon>Fungi</taxon>
        <taxon>Dikarya</taxon>
        <taxon>Ascomycota</taxon>
        <taxon>Pezizomycotina</taxon>
        <taxon>Sordariomycetes</taxon>
        <taxon>Xylariomycetidae</taxon>
        <taxon>Xylariales</taxon>
        <taxon>Diatrypaceae</taxon>
        <taxon>Diatrype</taxon>
    </lineage>
</organism>
<evidence type="ECO:0000313" key="3">
    <source>
        <dbReference type="Proteomes" id="UP001320420"/>
    </source>
</evidence>
<dbReference type="AlphaFoldDB" id="A0AAN9UXZ7"/>
<accession>A0AAN9UXZ7</accession>
<dbReference type="EMBL" id="JAKJXP020000007">
    <property type="protein sequence ID" value="KAK7756433.1"/>
    <property type="molecule type" value="Genomic_DNA"/>
</dbReference>
<dbReference type="Pfam" id="PF20183">
    <property type="entry name" value="DUF6546"/>
    <property type="match status" value="1"/>
</dbReference>
<feature type="domain" description="DUF6546" evidence="1">
    <location>
        <begin position="286"/>
        <end position="457"/>
    </location>
</feature>
<comment type="caution">
    <text evidence="2">The sequence shown here is derived from an EMBL/GenBank/DDBJ whole genome shotgun (WGS) entry which is preliminary data.</text>
</comment>
<evidence type="ECO:0000313" key="2">
    <source>
        <dbReference type="EMBL" id="KAK7756433.1"/>
    </source>
</evidence>
<name>A0AAN9UXZ7_9PEZI</name>
<dbReference type="Proteomes" id="UP001320420">
    <property type="component" value="Unassembled WGS sequence"/>
</dbReference>
<keyword evidence="3" id="KW-1185">Reference proteome</keyword>
<sequence>MGSSGPFPPEIIEEIVHYLTHNWVGLGGPSEPPPPLGIFRTWRRIPGSARYASVSKTWQDAVERETFADLRLDLGRLAEADAILNRVPRRQKYVRTIRLNVVLPPRADNAVRRVATAEERKQNNRALQDTFEAFMSTLRYWTPGPPVKLSLDAFAVKDTGSRVEEAITSSARAMYLSPLELEDPERVLCRGPVKVVTEVTMERNMSFGIPISGAAVCALLAGLPAAKKVFINWWDQGGNPKARSAFAHTLANVTHPIDRFYIAGTYTQRNRQQPAQQTQQCESKPDELSQSLGVLSQRLYEISLYDVVVSDALFLQHSTASEMASSAHWACLKNFGLYYPPVTPSGERLFYPDPSIPDRRKAATVAGPAIQRRYLAAARAALEMPLLKDMTLVAQLGCNGDWHKFWYNHDTRRGTAKVLWTSSSGFVPEDEVLAAWREVPRKHSGVLELEVEILDDEDAV</sequence>
<gene>
    <name evidence="2" type="ORF">SLS62_001659</name>
</gene>
<reference evidence="2 3" key="1">
    <citation type="submission" date="2024-02" db="EMBL/GenBank/DDBJ databases">
        <title>De novo assembly and annotation of 12 fungi associated with fruit tree decline syndrome in Ontario, Canada.</title>
        <authorList>
            <person name="Sulman M."/>
            <person name="Ellouze W."/>
            <person name="Ilyukhin E."/>
        </authorList>
    </citation>
    <scope>NUCLEOTIDE SEQUENCE [LARGE SCALE GENOMIC DNA]</scope>
    <source>
        <strain evidence="2 3">M11/M66-122</strain>
    </source>
</reference>
<protein>
    <recommendedName>
        <fullName evidence="1">DUF6546 domain-containing protein</fullName>
    </recommendedName>
</protein>